<name>A0A856HVZ0_9FIRM</name>
<keyword evidence="3" id="KW-1185">Reference proteome</keyword>
<organism evidence="2 3">
    <name type="scientific">Dysosmobacter welbionis</name>
    <dbReference type="NCBI Taxonomy" id="2093857"/>
    <lineage>
        <taxon>Bacteria</taxon>
        <taxon>Bacillati</taxon>
        <taxon>Bacillota</taxon>
        <taxon>Clostridia</taxon>
        <taxon>Eubacteriales</taxon>
        <taxon>Oscillospiraceae</taxon>
        <taxon>Dysosmobacter</taxon>
    </lineage>
</organism>
<accession>A0A856HVZ0</accession>
<dbReference type="AlphaFoldDB" id="A0A856HVZ0"/>
<dbReference type="Proteomes" id="UP000298642">
    <property type="component" value="Chromosome"/>
</dbReference>
<evidence type="ECO:0000313" key="3">
    <source>
        <dbReference type="Proteomes" id="UP000298642"/>
    </source>
</evidence>
<feature type="transmembrane region" description="Helical" evidence="1">
    <location>
        <begin position="71"/>
        <end position="90"/>
    </location>
</feature>
<evidence type="ECO:0000313" key="2">
    <source>
        <dbReference type="EMBL" id="QCI57957.2"/>
    </source>
</evidence>
<feature type="transmembrane region" description="Helical" evidence="1">
    <location>
        <begin position="111"/>
        <end position="133"/>
    </location>
</feature>
<dbReference type="InterPro" id="IPR021215">
    <property type="entry name" value="DUF2752"/>
</dbReference>
<sequence>MQRGSMTDREAYPTAWITLAVLVLLYLLWRFALGAPTVSRCWVWEHWHVYCPGCGGTRALMALAQGRVGAALWYHTPVVITLALAAIYLFSQTAWRLRGKRGWVLRYDRRWPMVLVGLFLANCVVRNVLWLGLGVPL</sequence>
<feature type="transmembrane region" description="Helical" evidence="1">
    <location>
        <begin position="12"/>
        <end position="29"/>
    </location>
</feature>
<dbReference type="Pfam" id="PF10825">
    <property type="entry name" value="DUF2752"/>
    <property type="match status" value="1"/>
</dbReference>
<dbReference type="KEGG" id="obj:EIO64_00885"/>
<keyword evidence="1" id="KW-0812">Transmembrane</keyword>
<dbReference type="EMBL" id="CP034413">
    <property type="protein sequence ID" value="QCI57957.2"/>
    <property type="molecule type" value="Genomic_DNA"/>
</dbReference>
<proteinExistence type="predicted"/>
<gene>
    <name evidence="2" type="ORF">EIO64_00885</name>
</gene>
<reference evidence="3" key="1">
    <citation type="submission" date="2018-12" db="EMBL/GenBank/DDBJ databases">
        <title>Dusodibacter welbiota gen. nov., sp. nov., isolated from human faeces and emended description of the Oscillibacter genus.</title>
        <authorList>
            <person name="Le Roy T."/>
            <person name="Van der Smissen P."/>
            <person name="Delzenne N."/>
            <person name="Muccioli G."/>
            <person name="Collet J.F."/>
            <person name="Cani P.D."/>
        </authorList>
    </citation>
    <scope>NUCLEOTIDE SEQUENCE [LARGE SCALE GENOMIC DNA]</scope>
    <source>
        <strain evidence="3">J115</strain>
    </source>
</reference>
<keyword evidence="1" id="KW-1133">Transmembrane helix</keyword>
<protein>
    <submittedName>
        <fullName evidence="2">DUF2752 domain-containing protein</fullName>
    </submittedName>
</protein>
<dbReference type="GeneID" id="89521356"/>
<dbReference type="RefSeq" id="WP_051320039.1">
    <property type="nucleotide sequence ID" value="NZ_CAUWCU010000027.1"/>
</dbReference>
<keyword evidence="1" id="KW-0472">Membrane</keyword>
<evidence type="ECO:0000256" key="1">
    <source>
        <dbReference type="SAM" id="Phobius"/>
    </source>
</evidence>